<feature type="transmembrane region" description="Helical" evidence="6">
    <location>
        <begin position="216"/>
        <end position="237"/>
    </location>
</feature>
<dbReference type="InterPro" id="IPR036259">
    <property type="entry name" value="MFS_trans_sf"/>
</dbReference>
<evidence type="ECO:0000256" key="5">
    <source>
        <dbReference type="ARBA" id="ARBA00023136"/>
    </source>
</evidence>
<evidence type="ECO:0000313" key="8">
    <source>
        <dbReference type="EMBL" id="KAG9450149.1"/>
    </source>
</evidence>
<name>A0AAV7ENQ4_ARIFI</name>
<feature type="transmembrane region" description="Helical" evidence="6">
    <location>
        <begin position="422"/>
        <end position="446"/>
    </location>
</feature>
<feature type="transmembrane region" description="Helical" evidence="6">
    <location>
        <begin position="487"/>
        <end position="509"/>
    </location>
</feature>
<feature type="transmembrane region" description="Helical" evidence="6">
    <location>
        <begin position="189"/>
        <end position="210"/>
    </location>
</feature>
<keyword evidence="3 6" id="KW-0812">Transmembrane</keyword>
<feature type="transmembrane region" description="Helical" evidence="6">
    <location>
        <begin position="325"/>
        <end position="344"/>
    </location>
</feature>
<comment type="caution">
    <text evidence="8">The sequence shown here is derived from an EMBL/GenBank/DDBJ whole genome shotgun (WGS) entry which is preliminary data.</text>
</comment>
<dbReference type="AlphaFoldDB" id="A0AAV7ENQ4"/>
<dbReference type="PANTHER" id="PTHR23511:SF5">
    <property type="entry name" value="MAJOR FACILITATOR-TYPE TRANSPORTER HXNZ-RELATED"/>
    <property type="match status" value="1"/>
</dbReference>
<dbReference type="PROSITE" id="PS50850">
    <property type="entry name" value="MFS"/>
    <property type="match status" value="1"/>
</dbReference>
<evidence type="ECO:0000259" key="7">
    <source>
        <dbReference type="PROSITE" id="PS50850"/>
    </source>
</evidence>
<dbReference type="InterPro" id="IPR020846">
    <property type="entry name" value="MFS_dom"/>
</dbReference>
<evidence type="ECO:0000256" key="6">
    <source>
        <dbReference type="SAM" id="Phobius"/>
    </source>
</evidence>
<keyword evidence="9" id="KW-1185">Reference proteome</keyword>
<dbReference type="GO" id="GO:0022857">
    <property type="term" value="F:transmembrane transporter activity"/>
    <property type="evidence" value="ECO:0007669"/>
    <property type="project" value="InterPro"/>
</dbReference>
<dbReference type="Pfam" id="PF00083">
    <property type="entry name" value="Sugar_tr"/>
    <property type="match status" value="2"/>
</dbReference>
<accession>A0AAV7ENQ4</accession>
<keyword evidence="4 6" id="KW-1133">Transmembrane helix</keyword>
<feature type="domain" description="Major facilitator superfamily (MFS) profile" evidence="7">
    <location>
        <begin position="65"/>
        <end position="512"/>
    </location>
</feature>
<feature type="transmembrane region" description="Helical" evidence="6">
    <location>
        <begin position="102"/>
        <end position="120"/>
    </location>
</feature>
<dbReference type="InterPro" id="IPR005829">
    <property type="entry name" value="Sugar_transporter_CS"/>
</dbReference>
<feature type="transmembrane region" description="Helical" evidence="6">
    <location>
        <begin position="399"/>
        <end position="416"/>
    </location>
</feature>
<reference evidence="8 9" key="1">
    <citation type="submission" date="2021-07" db="EMBL/GenBank/DDBJ databases">
        <title>The Aristolochia fimbriata genome: insights into angiosperm evolution, floral development and chemical biosynthesis.</title>
        <authorList>
            <person name="Jiao Y."/>
        </authorList>
    </citation>
    <scope>NUCLEOTIDE SEQUENCE [LARGE SCALE GENOMIC DNA]</scope>
    <source>
        <strain evidence="8">IBCAS-2021</strain>
        <tissue evidence="8">Leaf</tissue>
    </source>
</reference>
<dbReference type="PANTHER" id="PTHR23511">
    <property type="entry name" value="SYNAPTIC VESICLE GLYCOPROTEIN 2"/>
    <property type="match status" value="1"/>
</dbReference>
<evidence type="ECO:0000256" key="2">
    <source>
        <dbReference type="ARBA" id="ARBA00022448"/>
    </source>
</evidence>
<dbReference type="GO" id="GO:0016020">
    <property type="term" value="C:membrane"/>
    <property type="evidence" value="ECO:0007669"/>
    <property type="project" value="UniProtKB-SubCell"/>
</dbReference>
<feature type="transmembrane region" description="Helical" evidence="6">
    <location>
        <begin position="458"/>
        <end position="481"/>
    </location>
</feature>
<dbReference type="InterPro" id="IPR005828">
    <property type="entry name" value="MFS_sugar_transport-like"/>
</dbReference>
<feature type="transmembrane region" description="Helical" evidence="6">
    <location>
        <begin position="156"/>
        <end position="177"/>
    </location>
</feature>
<evidence type="ECO:0000313" key="9">
    <source>
        <dbReference type="Proteomes" id="UP000825729"/>
    </source>
</evidence>
<sequence>MGYRISGPFYVGCYRFTLPNTCPPLTPPSALINTVPAFQMGDDNKTYTVDEALISMGFGKFQGLILAYAGMGWISEAMEMMLLSFVGPAVQSAWGLSSHEESFITSAVFAGMLVGAYSWGIVSDRYGRRKGFLTTAFITSVAGFLSAFAPNYNSLIILRCLVGVGLGGGPVLSSWFLEFIPAPSRGTWMVIFSAFWTVGTIFEASLAWVIMPKLGWRWLLVVSSLPSSMLLLFYNVVPESPRYLCMKGRTTEAFHLLERVARVNRTKLPPGRLVSDHNMGNAIPMENTVLLSVEDHEADEVEVKPETEGSSVLVLLSPKLLKSTLLLWMVFFGNAFSYYGLVLLTSQLSNRHKKCAPNGLALEKSHNANLYRDVFITSLAEVPGLLLSAATVDRIGRKLSMSSMFFLCFFCLLPLLHHQPELLTTSFLFVARICITGTFTIVYIYAPEIYPTSVRTTGVGVASSVGRIGGMLCPLVAVGLMHACRQTMSIVLFEIVVFLSGLCVTFFPLETSGRELTDTLSSPK</sequence>
<dbReference type="SUPFAM" id="SSF103473">
    <property type="entry name" value="MFS general substrate transporter"/>
    <property type="match status" value="1"/>
</dbReference>
<comment type="subcellular location">
    <subcellularLocation>
        <location evidence="1">Membrane</location>
        <topology evidence="1">Multi-pass membrane protein</topology>
    </subcellularLocation>
</comment>
<proteinExistence type="predicted"/>
<dbReference type="FunFam" id="1.20.1250.20:FF:000232">
    <property type="entry name" value="Organic cation/carnitine transporter 7"/>
    <property type="match status" value="1"/>
</dbReference>
<dbReference type="EMBL" id="JAINDJ010000004">
    <property type="protein sequence ID" value="KAG9450149.1"/>
    <property type="molecule type" value="Genomic_DNA"/>
</dbReference>
<protein>
    <recommendedName>
        <fullName evidence="7">Major facilitator superfamily (MFS) profile domain-containing protein</fullName>
    </recommendedName>
</protein>
<keyword evidence="5 6" id="KW-0472">Membrane</keyword>
<dbReference type="Proteomes" id="UP000825729">
    <property type="component" value="Unassembled WGS sequence"/>
</dbReference>
<keyword evidence="2" id="KW-0813">Transport</keyword>
<dbReference type="PROSITE" id="PS00216">
    <property type="entry name" value="SUGAR_TRANSPORT_1"/>
    <property type="match status" value="1"/>
</dbReference>
<evidence type="ECO:0000256" key="3">
    <source>
        <dbReference type="ARBA" id="ARBA00022692"/>
    </source>
</evidence>
<organism evidence="8 9">
    <name type="scientific">Aristolochia fimbriata</name>
    <name type="common">White veined hardy Dutchman's pipe vine</name>
    <dbReference type="NCBI Taxonomy" id="158543"/>
    <lineage>
        <taxon>Eukaryota</taxon>
        <taxon>Viridiplantae</taxon>
        <taxon>Streptophyta</taxon>
        <taxon>Embryophyta</taxon>
        <taxon>Tracheophyta</taxon>
        <taxon>Spermatophyta</taxon>
        <taxon>Magnoliopsida</taxon>
        <taxon>Magnoliidae</taxon>
        <taxon>Piperales</taxon>
        <taxon>Aristolochiaceae</taxon>
        <taxon>Aristolochia</taxon>
    </lineage>
</organism>
<evidence type="ECO:0000256" key="1">
    <source>
        <dbReference type="ARBA" id="ARBA00004141"/>
    </source>
</evidence>
<dbReference type="Gene3D" id="1.20.1250.20">
    <property type="entry name" value="MFS general substrate transporter like domains"/>
    <property type="match status" value="1"/>
</dbReference>
<evidence type="ECO:0000256" key="4">
    <source>
        <dbReference type="ARBA" id="ARBA00022989"/>
    </source>
</evidence>
<gene>
    <name evidence="8" type="ORF">H6P81_010114</name>
</gene>